<dbReference type="AlphaFoldDB" id="A0A841Q6V0"/>
<keyword evidence="6" id="KW-1185">Reference proteome</keyword>
<accession>A0A841Q6V0</accession>
<protein>
    <submittedName>
        <fullName evidence="5">Ribosomal-protein-alanine N-acetyltransferase</fullName>
        <ecNumber evidence="5">2.3.1.267</ecNumber>
    </submittedName>
</protein>
<keyword evidence="1 5" id="KW-0808">Transferase</keyword>
<dbReference type="PROSITE" id="PS51186">
    <property type="entry name" value="GNAT"/>
    <property type="match status" value="1"/>
</dbReference>
<evidence type="ECO:0000259" key="4">
    <source>
        <dbReference type="PROSITE" id="PS51186"/>
    </source>
</evidence>
<evidence type="ECO:0000256" key="2">
    <source>
        <dbReference type="ARBA" id="ARBA00023315"/>
    </source>
</evidence>
<dbReference type="Gene3D" id="3.40.630.30">
    <property type="match status" value="1"/>
</dbReference>
<dbReference type="PANTHER" id="PTHR43792">
    <property type="entry name" value="GNAT FAMILY, PUTATIVE (AFU_ORTHOLOGUE AFUA_3G00765)-RELATED-RELATED"/>
    <property type="match status" value="1"/>
</dbReference>
<name>A0A841Q6V0_9BACI</name>
<dbReference type="Pfam" id="PF13302">
    <property type="entry name" value="Acetyltransf_3"/>
    <property type="match status" value="1"/>
</dbReference>
<proteinExistence type="inferred from homology"/>
<dbReference type="InterPro" id="IPR016181">
    <property type="entry name" value="Acyl_CoA_acyltransferase"/>
</dbReference>
<evidence type="ECO:0000313" key="5">
    <source>
        <dbReference type="EMBL" id="MBB6454140.1"/>
    </source>
</evidence>
<comment type="caution">
    <text evidence="5">The sequence shown here is derived from an EMBL/GenBank/DDBJ whole genome shotgun (WGS) entry which is preliminary data.</text>
</comment>
<keyword evidence="2 5" id="KW-0012">Acyltransferase</keyword>
<reference evidence="5 6" key="1">
    <citation type="submission" date="2020-08" db="EMBL/GenBank/DDBJ databases">
        <title>Genomic Encyclopedia of Type Strains, Phase IV (KMG-IV): sequencing the most valuable type-strain genomes for metagenomic binning, comparative biology and taxonomic classification.</title>
        <authorList>
            <person name="Goeker M."/>
        </authorList>
    </citation>
    <scope>NUCLEOTIDE SEQUENCE [LARGE SCALE GENOMIC DNA]</scope>
    <source>
        <strain evidence="5 6">DSM 19612</strain>
    </source>
</reference>
<dbReference type="InterPro" id="IPR000182">
    <property type="entry name" value="GNAT_dom"/>
</dbReference>
<dbReference type="RefSeq" id="WP_174496765.1">
    <property type="nucleotide sequence ID" value="NZ_CADDWK010000009.1"/>
</dbReference>
<organism evidence="5 6">
    <name type="scientific">Salirhabdus euzebyi</name>
    <dbReference type="NCBI Taxonomy" id="394506"/>
    <lineage>
        <taxon>Bacteria</taxon>
        <taxon>Bacillati</taxon>
        <taxon>Bacillota</taxon>
        <taxon>Bacilli</taxon>
        <taxon>Bacillales</taxon>
        <taxon>Bacillaceae</taxon>
        <taxon>Salirhabdus</taxon>
    </lineage>
</organism>
<sequence>MEITLHKLTKAWFDPLYEFEHINRAYFETMVPARADTYYHRDFFEKVMDDLLIEQDAKQSYFFLIVADDVVIGRINLTDIDFLNKRAEVGYRIGEKYAGKGLASKSVQLLQEKLKDQLEIRTLYAKTLNTHLASQKILTSNGFQLVDTDSSTFEWKGSSVHFLHFEWNA</sequence>
<evidence type="ECO:0000256" key="3">
    <source>
        <dbReference type="ARBA" id="ARBA00038502"/>
    </source>
</evidence>
<comment type="similarity">
    <text evidence="3">Belongs to the acetyltransferase family. RimJ subfamily.</text>
</comment>
<dbReference type="GO" id="GO:0005737">
    <property type="term" value="C:cytoplasm"/>
    <property type="evidence" value="ECO:0007669"/>
    <property type="project" value="TreeGrafter"/>
</dbReference>
<dbReference type="PANTHER" id="PTHR43792:SF8">
    <property type="entry name" value="[RIBOSOMAL PROTEIN US5]-ALANINE N-ACETYLTRANSFERASE"/>
    <property type="match status" value="1"/>
</dbReference>
<dbReference type="EC" id="2.3.1.267" evidence="5"/>
<gene>
    <name evidence="5" type="ORF">HNQ94_002591</name>
</gene>
<dbReference type="Proteomes" id="UP000581688">
    <property type="component" value="Unassembled WGS sequence"/>
</dbReference>
<evidence type="ECO:0000313" key="6">
    <source>
        <dbReference type="Proteomes" id="UP000581688"/>
    </source>
</evidence>
<dbReference type="SUPFAM" id="SSF55729">
    <property type="entry name" value="Acyl-CoA N-acyltransferases (Nat)"/>
    <property type="match status" value="1"/>
</dbReference>
<feature type="domain" description="N-acetyltransferase" evidence="4">
    <location>
        <begin position="3"/>
        <end position="169"/>
    </location>
</feature>
<dbReference type="InterPro" id="IPR051531">
    <property type="entry name" value="N-acetyltransferase"/>
</dbReference>
<evidence type="ECO:0000256" key="1">
    <source>
        <dbReference type="ARBA" id="ARBA00022679"/>
    </source>
</evidence>
<dbReference type="EMBL" id="JACHGH010000007">
    <property type="protein sequence ID" value="MBB6454140.1"/>
    <property type="molecule type" value="Genomic_DNA"/>
</dbReference>
<dbReference type="GO" id="GO:0008999">
    <property type="term" value="F:protein-N-terminal-alanine acetyltransferase activity"/>
    <property type="evidence" value="ECO:0007669"/>
    <property type="project" value="UniProtKB-EC"/>
</dbReference>